<feature type="compositionally biased region" description="Basic and acidic residues" evidence="1">
    <location>
        <begin position="351"/>
        <end position="360"/>
    </location>
</feature>
<sequence>MASHKVPEFDGSDDESDGDNFDPPPDQELRLTKLGKDIPIPSLSDIPESEGPEGVLPEVAIINAMIVSDADGPRMPEATPPSSSGKLPRPSLDLTHKTPTVVSREDLYKIDASPEPVAHSSSTLLRKRLPKKSKKSSPPSRPQRQIRTASRKVMLDTDPLSNSVVESHSTLRRLHQTHEAQQRDPKRQRLETVVPEARPLRSGPATRSSRQPVTPGLDLSQPIGRQLRDKTRSFPMNQRQPFVPENDPSPALDAHYLKSPRRVHPASKKVEEVVVNTPTSNQISSESTNTSKQPTSPPAVVQNSPITKTSPVSQAYVVQDPRQECMGSDHPADPVSPVVDIKDVQTPVAEESQRSTREDSALWEPCTQPTRNTRSQAEILVADAGRIHELHETYLEDDSEDDFARPENCNDEKNSCEDIFVPEELKAALEKAHIIHGQAESVRQEFDGVRILKSYNALKKIVLQWKAAQNYSETGHLIQLSQKTRKEAKAIFQKSEWDQQRLRQEEVDRENEDELKLKEWRHRWTVLHDQRLGAEIEGRTFLSNEQSRHLRQVPLDNPYVVRPCWDNTNSFYLVEGLQKFKGPNVYREIFRKYCRHGGPLQQFNVAEIVDKAVSLKATLTKLGEDDGEELDHWVKDIFDPRVPPEGLCRGERRYRD</sequence>
<evidence type="ECO:0000256" key="1">
    <source>
        <dbReference type="SAM" id="MobiDB-lite"/>
    </source>
</evidence>
<reference evidence="2" key="2">
    <citation type="submission" date="2021-08" db="EMBL/GenBank/DDBJ databases">
        <authorList>
            <person name="Gostincar C."/>
            <person name="Sun X."/>
            <person name="Song Z."/>
            <person name="Gunde-Cimerman N."/>
        </authorList>
    </citation>
    <scope>NUCLEOTIDE SEQUENCE</scope>
    <source>
        <strain evidence="2">EXF-9911</strain>
    </source>
</reference>
<feature type="compositionally biased region" description="Acidic residues" evidence="1">
    <location>
        <begin position="10"/>
        <end position="20"/>
    </location>
</feature>
<proteinExistence type="predicted"/>
<evidence type="ECO:0000313" key="2">
    <source>
        <dbReference type="EMBL" id="KAG9687509.1"/>
    </source>
</evidence>
<feature type="region of interest" description="Disordered" evidence="1">
    <location>
        <begin position="1"/>
        <end position="55"/>
    </location>
</feature>
<dbReference type="OrthoDB" id="3939134at2759"/>
<dbReference type="EMBL" id="JAHFXF010000451">
    <property type="protein sequence ID" value="KAG9687509.1"/>
    <property type="molecule type" value="Genomic_DNA"/>
</dbReference>
<feature type="compositionally biased region" description="Basic and acidic residues" evidence="1">
    <location>
        <begin position="27"/>
        <end position="36"/>
    </location>
</feature>
<feature type="region of interest" description="Disordered" evidence="1">
    <location>
        <begin position="350"/>
        <end position="371"/>
    </location>
</feature>
<evidence type="ECO:0000313" key="3">
    <source>
        <dbReference type="Proteomes" id="UP000779574"/>
    </source>
</evidence>
<accession>A0A9P8J6F8</accession>
<feature type="compositionally biased region" description="Polar residues" evidence="1">
    <location>
        <begin position="159"/>
        <end position="168"/>
    </location>
</feature>
<feature type="region of interest" description="Disordered" evidence="1">
    <location>
        <begin position="67"/>
        <end position="221"/>
    </location>
</feature>
<dbReference type="AlphaFoldDB" id="A0A9P8J6F8"/>
<organism evidence="2 3">
    <name type="scientific">Aureobasidium melanogenum</name>
    <name type="common">Aureobasidium pullulans var. melanogenum</name>
    <dbReference type="NCBI Taxonomy" id="46634"/>
    <lineage>
        <taxon>Eukaryota</taxon>
        <taxon>Fungi</taxon>
        <taxon>Dikarya</taxon>
        <taxon>Ascomycota</taxon>
        <taxon>Pezizomycotina</taxon>
        <taxon>Dothideomycetes</taxon>
        <taxon>Dothideomycetidae</taxon>
        <taxon>Dothideales</taxon>
        <taxon>Saccotheciaceae</taxon>
        <taxon>Aureobasidium</taxon>
    </lineage>
</organism>
<feature type="region of interest" description="Disordered" evidence="1">
    <location>
        <begin position="274"/>
        <end position="306"/>
    </location>
</feature>
<feature type="non-terminal residue" evidence="2">
    <location>
        <position position="656"/>
    </location>
</feature>
<comment type="caution">
    <text evidence="2">The sequence shown here is derived from an EMBL/GenBank/DDBJ whole genome shotgun (WGS) entry which is preliminary data.</text>
</comment>
<name>A0A9P8J6F8_AURME</name>
<gene>
    <name evidence="2" type="ORF">KCU76_g10273</name>
</gene>
<reference evidence="2" key="1">
    <citation type="journal article" date="2021" name="J Fungi (Basel)">
        <title>Virulence traits and population genomics of the black yeast Aureobasidium melanogenum.</title>
        <authorList>
            <person name="Cernosa A."/>
            <person name="Sun X."/>
            <person name="Gostincar C."/>
            <person name="Fang C."/>
            <person name="Gunde-Cimerman N."/>
            <person name="Song Z."/>
        </authorList>
    </citation>
    <scope>NUCLEOTIDE SEQUENCE</scope>
    <source>
        <strain evidence="2">EXF-9911</strain>
    </source>
</reference>
<feature type="compositionally biased region" description="Basic residues" evidence="1">
    <location>
        <begin position="125"/>
        <end position="135"/>
    </location>
</feature>
<feature type="compositionally biased region" description="Polar residues" evidence="1">
    <location>
        <begin position="276"/>
        <end position="294"/>
    </location>
</feature>
<feature type="compositionally biased region" description="Basic and acidic residues" evidence="1">
    <location>
        <begin position="176"/>
        <end position="190"/>
    </location>
</feature>
<dbReference type="Proteomes" id="UP000779574">
    <property type="component" value="Unassembled WGS sequence"/>
</dbReference>
<protein>
    <submittedName>
        <fullName evidence="2">Uncharacterized protein</fullName>
    </submittedName>
</protein>